<protein>
    <recommendedName>
        <fullName evidence="2">SnoaL-like domain-containing protein</fullName>
    </recommendedName>
</protein>
<dbReference type="EMBL" id="UINC01006506">
    <property type="protein sequence ID" value="SVA27926.1"/>
    <property type="molecule type" value="Genomic_DNA"/>
</dbReference>
<organism evidence="1">
    <name type="scientific">marine metagenome</name>
    <dbReference type="NCBI Taxonomy" id="408172"/>
    <lineage>
        <taxon>unclassified sequences</taxon>
        <taxon>metagenomes</taxon>
        <taxon>ecological metagenomes</taxon>
    </lineage>
</organism>
<dbReference type="AlphaFoldDB" id="A0A381UI87"/>
<dbReference type="SUPFAM" id="SSF54427">
    <property type="entry name" value="NTF2-like"/>
    <property type="match status" value="2"/>
</dbReference>
<dbReference type="InterPro" id="IPR032710">
    <property type="entry name" value="NTF2-like_dom_sf"/>
</dbReference>
<evidence type="ECO:0008006" key="2">
    <source>
        <dbReference type="Google" id="ProtNLM"/>
    </source>
</evidence>
<evidence type="ECO:0000313" key="1">
    <source>
        <dbReference type="EMBL" id="SVA27926.1"/>
    </source>
</evidence>
<dbReference type="Gene3D" id="3.10.450.50">
    <property type="match status" value="2"/>
</dbReference>
<accession>A0A381UI87</accession>
<gene>
    <name evidence="1" type="ORF">METZ01_LOCUS80780</name>
</gene>
<reference evidence="1" key="1">
    <citation type="submission" date="2018-05" db="EMBL/GenBank/DDBJ databases">
        <authorList>
            <person name="Lanie J.A."/>
            <person name="Ng W.-L."/>
            <person name="Kazmierczak K.M."/>
            <person name="Andrzejewski T.M."/>
            <person name="Davidsen T.M."/>
            <person name="Wayne K.J."/>
            <person name="Tettelin H."/>
            <person name="Glass J.I."/>
            <person name="Rusch D."/>
            <person name="Podicherti R."/>
            <person name="Tsui H.-C.T."/>
            <person name="Winkler M.E."/>
        </authorList>
    </citation>
    <scope>NUCLEOTIDE SEQUENCE</scope>
</reference>
<sequence>MLGEDVIWNGNDDTGYHSSHRILSKGTHLGDGSYGKPSGKNIYYRVIADCACKNNQVYDEWIVRDQGAMVRQLGYSPKEFAQKIIESEGGINKAKNLFDSKSDKKSNYKPMSVKLNSAGEKYSNILKNIFLSEYEFKDYDRSSNIFWPGNKVGHGREDVMSLWNSLKNILSNIKFSIEHIGYLEEPDKNPKASIRWFLEGKHVNESKEYGKETNSNLFIMGINHAEFGHYGINKEWVLFDEVAIWKQILMKGN</sequence>
<name>A0A381UI87_9ZZZZ</name>
<proteinExistence type="predicted"/>